<reference evidence="1 2" key="1">
    <citation type="journal article" date="2018" name="Mol. Plant">
        <title>The genome of Artemisia annua provides insight into the evolution of Asteraceae family and artemisinin biosynthesis.</title>
        <authorList>
            <person name="Shen Q."/>
            <person name="Zhang L."/>
            <person name="Liao Z."/>
            <person name="Wang S."/>
            <person name="Yan T."/>
            <person name="Shi P."/>
            <person name="Liu M."/>
            <person name="Fu X."/>
            <person name="Pan Q."/>
            <person name="Wang Y."/>
            <person name="Lv Z."/>
            <person name="Lu X."/>
            <person name="Zhang F."/>
            <person name="Jiang W."/>
            <person name="Ma Y."/>
            <person name="Chen M."/>
            <person name="Hao X."/>
            <person name="Li L."/>
            <person name="Tang Y."/>
            <person name="Lv G."/>
            <person name="Zhou Y."/>
            <person name="Sun X."/>
            <person name="Brodelius P.E."/>
            <person name="Rose J.K.C."/>
            <person name="Tang K."/>
        </authorList>
    </citation>
    <scope>NUCLEOTIDE SEQUENCE [LARGE SCALE GENOMIC DNA]</scope>
    <source>
        <strain evidence="2">cv. Huhao1</strain>
        <tissue evidence="1">Leaf</tissue>
    </source>
</reference>
<organism evidence="1 2">
    <name type="scientific">Artemisia annua</name>
    <name type="common">Sweet wormwood</name>
    <dbReference type="NCBI Taxonomy" id="35608"/>
    <lineage>
        <taxon>Eukaryota</taxon>
        <taxon>Viridiplantae</taxon>
        <taxon>Streptophyta</taxon>
        <taxon>Embryophyta</taxon>
        <taxon>Tracheophyta</taxon>
        <taxon>Spermatophyta</taxon>
        <taxon>Magnoliopsida</taxon>
        <taxon>eudicotyledons</taxon>
        <taxon>Gunneridae</taxon>
        <taxon>Pentapetalae</taxon>
        <taxon>asterids</taxon>
        <taxon>campanulids</taxon>
        <taxon>Asterales</taxon>
        <taxon>Asteraceae</taxon>
        <taxon>Asteroideae</taxon>
        <taxon>Anthemideae</taxon>
        <taxon>Artemisiinae</taxon>
        <taxon>Artemisia</taxon>
    </lineage>
</organism>
<evidence type="ECO:0000313" key="2">
    <source>
        <dbReference type="Proteomes" id="UP000245207"/>
    </source>
</evidence>
<dbReference type="EMBL" id="PKPP01000107">
    <property type="protein sequence ID" value="PWA97710.1"/>
    <property type="molecule type" value="Genomic_DNA"/>
</dbReference>
<comment type="caution">
    <text evidence="1">The sequence shown here is derived from an EMBL/GenBank/DDBJ whole genome shotgun (WGS) entry which is preliminary data.</text>
</comment>
<dbReference type="SUPFAM" id="SSF48452">
    <property type="entry name" value="TPR-like"/>
    <property type="match status" value="1"/>
</dbReference>
<dbReference type="Proteomes" id="UP000245207">
    <property type="component" value="Unassembled WGS sequence"/>
</dbReference>
<dbReference type="PANTHER" id="PTHR26312">
    <property type="entry name" value="TETRATRICOPEPTIDE REPEAT PROTEIN 5"/>
    <property type="match status" value="1"/>
</dbReference>
<dbReference type="OrthoDB" id="439046at2759"/>
<evidence type="ECO:0000313" key="1">
    <source>
        <dbReference type="EMBL" id="PWA97710.1"/>
    </source>
</evidence>
<name>A0A2U1QI59_ARTAN</name>
<protein>
    <submittedName>
        <fullName evidence="1">Tetratricopeptide repeat (TPR)-like superfamily protein</fullName>
    </submittedName>
</protein>
<sequence length="145" mass="16102">MAMQVNVEAKEIDNAGFLYGSGGSGGGRGVYGGYREWDYHENDKGVDSYYKSMIELNPDNALILGNYAKYLKEVRGDFTKAKEYCSRSILANGTDGNVLSMYADLIWKTQKDATSAQSYFEQAVEASPNDCHVLASYAEFLWDAE</sequence>
<proteinExistence type="predicted"/>
<dbReference type="PANTHER" id="PTHR26312:SF168">
    <property type="entry name" value="OS06G0606700 PROTEIN"/>
    <property type="match status" value="1"/>
</dbReference>
<dbReference type="InterPro" id="IPR011990">
    <property type="entry name" value="TPR-like_helical_dom_sf"/>
</dbReference>
<dbReference type="AlphaFoldDB" id="A0A2U1QI59"/>
<dbReference type="Gene3D" id="1.25.40.10">
    <property type="entry name" value="Tetratricopeptide repeat domain"/>
    <property type="match status" value="1"/>
</dbReference>
<gene>
    <name evidence="1" type="ORF">CTI12_AA026740</name>
</gene>
<keyword evidence="2" id="KW-1185">Reference proteome</keyword>
<accession>A0A2U1QI59</accession>